<dbReference type="Pfam" id="PF00266">
    <property type="entry name" value="Aminotran_5"/>
    <property type="match status" value="1"/>
</dbReference>
<proteinExistence type="predicted"/>
<evidence type="ECO:0000313" key="2">
    <source>
        <dbReference type="EMBL" id="RJO73521.1"/>
    </source>
</evidence>
<dbReference type="GO" id="GO:0008483">
    <property type="term" value="F:transaminase activity"/>
    <property type="evidence" value="ECO:0007669"/>
    <property type="project" value="UniProtKB-KW"/>
</dbReference>
<sequence>MTSLAPQEFALETTWLNTASHGLPAARSLAAVRDITERWAAGRTTPMEDATIVDRFRAACARLLDGASGEHIAIGSSVAALIAPVAAALPPGAEVLLVEGEFSSVSAPFVHRSDIVSRFVSLEELIYAVRPQTALVAVSVVQSADGRVIDLPRLRAAATANGARLLVDASQAAGWFPLSFADADYWVCATFKWLIGARSANFFAAGPQAAATLRPLGPGWYAAADRWAEMYHPVALADTTRRFDSTPDSLGVYAALGGLSLIEELGIEKIGAHNIALADSLRAGLTALGYEPVWANSAIVSVPGAGALADRLREADIVASARNGGLRFAFHLYNDGVDVERALAALGSR</sequence>
<keyword evidence="2" id="KW-0808">Transferase</keyword>
<dbReference type="Proteomes" id="UP000266677">
    <property type="component" value="Unassembled WGS sequence"/>
</dbReference>
<dbReference type="OrthoDB" id="250246at2"/>
<dbReference type="InterPro" id="IPR000192">
    <property type="entry name" value="Aminotrans_V_dom"/>
</dbReference>
<keyword evidence="2" id="KW-0032">Aminotransferase</keyword>
<dbReference type="RefSeq" id="WP_120042598.1">
    <property type="nucleotide sequence ID" value="NZ_QZFU01000023.1"/>
</dbReference>
<keyword evidence="3" id="KW-1185">Reference proteome</keyword>
<evidence type="ECO:0000313" key="3">
    <source>
        <dbReference type="Proteomes" id="UP000266677"/>
    </source>
</evidence>
<dbReference type="InterPro" id="IPR015422">
    <property type="entry name" value="PyrdxlP-dep_Trfase_small"/>
</dbReference>
<gene>
    <name evidence="2" type="ORF">D5S18_20145</name>
</gene>
<dbReference type="PANTHER" id="PTHR43586:SF21">
    <property type="entry name" value="PYRIDOXAL PHOSPHATE (PLP)-DEPENDENT ASPARTATE AMINOTRANSFERASE SUPERFAMILY"/>
    <property type="match status" value="1"/>
</dbReference>
<dbReference type="InterPro" id="IPR015424">
    <property type="entry name" value="PyrdxlP-dep_Trfase"/>
</dbReference>
<dbReference type="SUPFAM" id="SSF53383">
    <property type="entry name" value="PLP-dependent transferases"/>
    <property type="match status" value="1"/>
</dbReference>
<reference evidence="2 3" key="1">
    <citation type="submission" date="2018-09" db="EMBL/GenBank/DDBJ databases">
        <title>YIM PH21274 draft genome.</title>
        <authorList>
            <person name="Miao C."/>
        </authorList>
    </citation>
    <scope>NUCLEOTIDE SEQUENCE [LARGE SCALE GENOMIC DNA]</scope>
    <source>
        <strain evidence="2 3">YIM PH 21724</strain>
    </source>
</reference>
<dbReference type="Gene3D" id="3.40.640.10">
    <property type="entry name" value="Type I PLP-dependent aspartate aminotransferase-like (Major domain)"/>
    <property type="match status" value="1"/>
</dbReference>
<dbReference type="AlphaFoldDB" id="A0A3A4K4Z4"/>
<name>A0A3A4K4Z4_9NOCA</name>
<evidence type="ECO:0000259" key="1">
    <source>
        <dbReference type="Pfam" id="PF00266"/>
    </source>
</evidence>
<feature type="domain" description="Aminotransferase class V" evidence="1">
    <location>
        <begin position="118"/>
        <end position="289"/>
    </location>
</feature>
<comment type="caution">
    <text evidence="2">The sequence shown here is derived from an EMBL/GenBank/DDBJ whole genome shotgun (WGS) entry which is preliminary data.</text>
</comment>
<dbReference type="EMBL" id="QZFU01000023">
    <property type="protein sequence ID" value="RJO73521.1"/>
    <property type="molecule type" value="Genomic_DNA"/>
</dbReference>
<accession>A0A3A4K4Z4</accession>
<dbReference type="PANTHER" id="PTHR43586">
    <property type="entry name" value="CYSTEINE DESULFURASE"/>
    <property type="match status" value="1"/>
</dbReference>
<protein>
    <submittedName>
        <fullName evidence="2">Aminotransferase class V-fold PLP-dependent enzyme</fullName>
    </submittedName>
</protein>
<organism evidence="2 3">
    <name type="scientific">Nocardia panacis</name>
    <dbReference type="NCBI Taxonomy" id="2340916"/>
    <lineage>
        <taxon>Bacteria</taxon>
        <taxon>Bacillati</taxon>
        <taxon>Actinomycetota</taxon>
        <taxon>Actinomycetes</taxon>
        <taxon>Mycobacteriales</taxon>
        <taxon>Nocardiaceae</taxon>
        <taxon>Nocardia</taxon>
    </lineage>
</organism>
<dbReference type="InterPro" id="IPR015421">
    <property type="entry name" value="PyrdxlP-dep_Trfase_major"/>
</dbReference>
<dbReference type="Gene3D" id="3.90.1150.10">
    <property type="entry name" value="Aspartate Aminotransferase, domain 1"/>
    <property type="match status" value="1"/>
</dbReference>